<dbReference type="GO" id="GO:0004197">
    <property type="term" value="F:cysteine-type endopeptidase activity"/>
    <property type="evidence" value="ECO:0007669"/>
    <property type="project" value="InterPro"/>
</dbReference>
<proteinExistence type="predicted"/>
<dbReference type="InterPro" id="IPR050767">
    <property type="entry name" value="Sel1_AlgK"/>
</dbReference>
<dbReference type="Pfam" id="PF08238">
    <property type="entry name" value="Sel1"/>
    <property type="match status" value="2"/>
</dbReference>
<name>A0A5C9A987_9GAMM</name>
<dbReference type="PANTHER" id="PTHR11102:SF160">
    <property type="entry name" value="ERAD-ASSOCIATED E3 UBIQUITIN-PROTEIN LIGASE COMPONENT HRD3"/>
    <property type="match status" value="1"/>
</dbReference>
<dbReference type="InterPro" id="IPR011990">
    <property type="entry name" value="TPR-like_helical_dom_sf"/>
</dbReference>
<keyword evidence="3" id="KW-1185">Reference proteome</keyword>
<dbReference type="AlphaFoldDB" id="A0A5C9A987"/>
<dbReference type="Gene3D" id="1.25.40.10">
    <property type="entry name" value="Tetratricopeptide repeat domain"/>
    <property type="match status" value="1"/>
</dbReference>
<dbReference type="SMART" id="SM00671">
    <property type="entry name" value="SEL1"/>
    <property type="match status" value="2"/>
</dbReference>
<reference evidence="2 3" key="1">
    <citation type="submission" date="2019-08" db="EMBL/GenBank/DDBJ databases">
        <title>Parahaliea maris sp. nov., isolated from the surface seawater.</title>
        <authorList>
            <person name="Liu Y."/>
        </authorList>
    </citation>
    <scope>NUCLEOTIDE SEQUENCE [LARGE SCALE GENOMIC DNA]</scope>
    <source>
        <strain evidence="2 3">HSLHS9</strain>
    </source>
</reference>
<evidence type="ECO:0000313" key="2">
    <source>
        <dbReference type="EMBL" id="TXS96729.1"/>
    </source>
</evidence>
<dbReference type="Proteomes" id="UP000321039">
    <property type="component" value="Unassembled WGS sequence"/>
</dbReference>
<accession>A0A5C9A987</accession>
<comment type="caution">
    <text evidence="2">The sequence shown here is derived from an EMBL/GenBank/DDBJ whole genome shotgun (WGS) entry which is preliminary data.</text>
</comment>
<evidence type="ECO:0000313" key="3">
    <source>
        <dbReference type="Proteomes" id="UP000321039"/>
    </source>
</evidence>
<dbReference type="Pfam" id="PF00656">
    <property type="entry name" value="Peptidase_C14"/>
    <property type="match status" value="1"/>
</dbReference>
<evidence type="ECO:0000259" key="1">
    <source>
        <dbReference type="Pfam" id="PF00656"/>
    </source>
</evidence>
<protein>
    <submittedName>
        <fullName evidence="2">Peptidase C14</fullName>
    </submittedName>
</protein>
<dbReference type="SUPFAM" id="SSF81901">
    <property type="entry name" value="HCP-like"/>
    <property type="match status" value="1"/>
</dbReference>
<dbReference type="SUPFAM" id="SSF52129">
    <property type="entry name" value="Caspase-like"/>
    <property type="match status" value="1"/>
</dbReference>
<feature type="domain" description="Peptidase C14 caspase" evidence="1">
    <location>
        <begin position="307"/>
        <end position="517"/>
    </location>
</feature>
<sequence>MQGIIATTYLSQSAGRGPQATGRQKPRRAKALAVSACLSALLSACAGQQSASIPDIPEGAEVKDLYIVDCLLPGQVRQLGNTTYMTPRRPVQTTAQDCRIRGGEYVAYDRSNYKTALKVWLPAAEEGDAEAQNTVGEIFEQGLGTEPNYEVAALWYKRAAEQGHKGAQFNLGTLYETGQGVPRDKQAALNWYRAAWGISDDALVYKSDAQKALIAQAEMYTEKQEAAVAAVTASATAAAVAAAEEQARLERELEKAQSSPTRSVSGAVAATSTAASSQVGAQAPAVRENLATPEPVNMQGKNFGRYYALVIGNGDYTYLDKLSTSVSDAQRVSQVLKQRYGFQVKVVTNGDDASLLRALNHMNSELTPEDNLLIYYTGWGNRRESGNYEVGYWLPVNSEPPPDDTYWVPTSQISSHLARLPAKRIMVVADSSFAGLLADNPAFLLASSAAQLNSEAYVSLRFPNKARLLMTSGKDCPLPASNDARNSVFADAFIEVLESNDSVLTAPALYLDMIEKLEDRQPELAPEFKAIKRAGDEVGDFFFVARQS</sequence>
<dbReference type="EMBL" id="VRZA01000001">
    <property type="protein sequence ID" value="TXS96729.1"/>
    <property type="molecule type" value="Genomic_DNA"/>
</dbReference>
<dbReference type="Gene3D" id="3.40.50.1460">
    <property type="match status" value="1"/>
</dbReference>
<dbReference type="InterPro" id="IPR006597">
    <property type="entry name" value="Sel1-like"/>
</dbReference>
<dbReference type="PANTHER" id="PTHR11102">
    <property type="entry name" value="SEL-1-LIKE PROTEIN"/>
    <property type="match status" value="1"/>
</dbReference>
<organism evidence="2 3">
    <name type="scientific">Parahaliea maris</name>
    <dbReference type="NCBI Taxonomy" id="2716870"/>
    <lineage>
        <taxon>Bacteria</taxon>
        <taxon>Pseudomonadati</taxon>
        <taxon>Pseudomonadota</taxon>
        <taxon>Gammaproteobacteria</taxon>
        <taxon>Cellvibrionales</taxon>
        <taxon>Halieaceae</taxon>
        <taxon>Parahaliea</taxon>
    </lineage>
</organism>
<dbReference type="InterPro" id="IPR029030">
    <property type="entry name" value="Caspase-like_dom_sf"/>
</dbReference>
<dbReference type="GO" id="GO:0006508">
    <property type="term" value="P:proteolysis"/>
    <property type="evidence" value="ECO:0007669"/>
    <property type="project" value="InterPro"/>
</dbReference>
<gene>
    <name evidence="2" type="ORF">FV139_04490</name>
</gene>
<dbReference type="InterPro" id="IPR011600">
    <property type="entry name" value="Pept_C14_caspase"/>
</dbReference>